<evidence type="ECO:0000313" key="3">
    <source>
        <dbReference type="Proteomes" id="UP001257914"/>
    </source>
</evidence>
<dbReference type="Pfam" id="PF02602">
    <property type="entry name" value="HEM4"/>
    <property type="match status" value="1"/>
</dbReference>
<name>A0ABU3QZ19_9GAMM</name>
<dbReference type="Gene3D" id="3.40.50.10090">
    <property type="match status" value="2"/>
</dbReference>
<dbReference type="SUPFAM" id="SSF69618">
    <property type="entry name" value="HemD-like"/>
    <property type="match status" value="1"/>
</dbReference>
<evidence type="ECO:0000313" key="2">
    <source>
        <dbReference type="EMBL" id="MDU0112529.1"/>
    </source>
</evidence>
<dbReference type="EC" id="4.2.1.75" evidence="2"/>
<keyword evidence="2" id="KW-0456">Lyase</keyword>
<comment type="caution">
    <text evidence="2">The sequence shown here is derived from an EMBL/GenBank/DDBJ whole genome shotgun (WGS) entry which is preliminary data.</text>
</comment>
<keyword evidence="3" id="KW-1185">Reference proteome</keyword>
<dbReference type="EMBL" id="JAWCUA010000003">
    <property type="protein sequence ID" value="MDU0112529.1"/>
    <property type="molecule type" value="Genomic_DNA"/>
</dbReference>
<accession>A0ABU3QZ19</accession>
<sequence length="264" mass="30093">MECEQMATPAKLTILNTRPSPMGEELQQRLIPQYSSYHFPTISNAPITLSSDVPLKQWLLDKSLAWIFVSRPTAVYFRQLLLQHDLTEFSPAGGIFAIGESTKAELQRFVCNPEIKIITPKHSNSESFLTLKELDAFQSFVQVKGKGGREVIGNALIQQGKQYYPLELYQRQLVSYSHTEVCTWQQCDLVLATSIDIAKGILTNLSEQLSNDEIQFLLHKINWVVLSERIKQFLMNNMVKEQHIFICEQSDNSSIINTINLISK</sequence>
<evidence type="ECO:0000259" key="1">
    <source>
        <dbReference type="Pfam" id="PF02602"/>
    </source>
</evidence>
<reference evidence="2 3" key="1">
    <citation type="submission" date="2023-10" db="EMBL/GenBank/DDBJ databases">
        <title>Psychrosphaera aquimaarina strain SW33 isolated from seawater.</title>
        <authorList>
            <person name="Bayburt H."/>
            <person name="Kim J.M."/>
            <person name="Choi B.J."/>
            <person name="Jeon C.O."/>
        </authorList>
    </citation>
    <scope>NUCLEOTIDE SEQUENCE [LARGE SCALE GENOMIC DNA]</scope>
    <source>
        <strain evidence="2 3">KCTC 52743</strain>
    </source>
</reference>
<dbReference type="InterPro" id="IPR036108">
    <property type="entry name" value="4pyrrol_syn_uPrphyn_synt_sf"/>
</dbReference>
<dbReference type="CDD" id="cd06578">
    <property type="entry name" value="HemD"/>
    <property type="match status" value="1"/>
</dbReference>
<dbReference type="Proteomes" id="UP001257914">
    <property type="component" value="Unassembled WGS sequence"/>
</dbReference>
<proteinExistence type="predicted"/>
<gene>
    <name evidence="2" type="ORF">RT723_05830</name>
</gene>
<feature type="domain" description="Tetrapyrrole biosynthesis uroporphyrinogen III synthase" evidence="1">
    <location>
        <begin position="37"/>
        <end position="241"/>
    </location>
</feature>
<protein>
    <submittedName>
        <fullName evidence="2">Uroporphyrinogen-III synthase</fullName>
        <ecNumber evidence="2">4.2.1.75</ecNumber>
    </submittedName>
</protein>
<organism evidence="2 3">
    <name type="scientific">Psychrosphaera aquimarina</name>
    <dbReference type="NCBI Taxonomy" id="2044854"/>
    <lineage>
        <taxon>Bacteria</taxon>
        <taxon>Pseudomonadati</taxon>
        <taxon>Pseudomonadota</taxon>
        <taxon>Gammaproteobacteria</taxon>
        <taxon>Alteromonadales</taxon>
        <taxon>Pseudoalteromonadaceae</taxon>
        <taxon>Psychrosphaera</taxon>
    </lineage>
</organism>
<dbReference type="InterPro" id="IPR003754">
    <property type="entry name" value="4pyrrol_synth_uPrphyn_synth"/>
</dbReference>
<dbReference type="RefSeq" id="WP_315946243.1">
    <property type="nucleotide sequence ID" value="NZ_JAWCUA010000003.1"/>
</dbReference>
<dbReference type="GO" id="GO:0004852">
    <property type="term" value="F:uroporphyrinogen-III synthase activity"/>
    <property type="evidence" value="ECO:0007669"/>
    <property type="project" value="UniProtKB-EC"/>
</dbReference>